<name>A0A9P9FST5_9HYPO</name>
<protein>
    <submittedName>
        <fullName evidence="1">Uncharacterized protein</fullName>
    </submittedName>
</protein>
<sequence>MSPSAHLRALCVSKAATSALIIGAVVAATASCISALQSLLQSLPNPCPSFSCFSTPDTTATAMPCGSLSGLLVPRVCDGCTIDEYKQTDGFLVLGCFLCNADLDTPSKRLHFGAWLLGCHFSDA</sequence>
<keyword evidence="2" id="KW-1185">Reference proteome</keyword>
<reference evidence="1" key="1">
    <citation type="journal article" date="2021" name="Nat. Commun.">
        <title>Genetic determinants of endophytism in the Arabidopsis root mycobiome.</title>
        <authorList>
            <person name="Mesny F."/>
            <person name="Miyauchi S."/>
            <person name="Thiergart T."/>
            <person name="Pickel B."/>
            <person name="Atanasova L."/>
            <person name="Karlsson M."/>
            <person name="Huettel B."/>
            <person name="Barry K.W."/>
            <person name="Haridas S."/>
            <person name="Chen C."/>
            <person name="Bauer D."/>
            <person name="Andreopoulos W."/>
            <person name="Pangilinan J."/>
            <person name="LaButti K."/>
            <person name="Riley R."/>
            <person name="Lipzen A."/>
            <person name="Clum A."/>
            <person name="Drula E."/>
            <person name="Henrissat B."/>
            <person name="Kohler A."/>
            <person name="Grigoriev I.V."/>
            <person name="Martin F.M."/>
            <person name="Hacquard S."/>
        </authorList>
    </citation>
    <scope>NUCLEOTIDE SEQUENCE</scope>
    <source>
        <strain evidence="1">MPI-CAGE-AT-0147</strain>
    </source>
</reference>
<dbReference type="Proteomes" id="UP000738349">
    <property type="component" value="Unassembled WGS sequence"/>
</dbReference>
<proteinExistence type="predicted"/>
<accession>A0A9P9FST5</accession>
<comment type="caution">
    <text evidence="1">The sequence shown here is derived from an EMBL/GenBank/DDBJ whole genome shotgun (WGS) entry which is preliminary data.</text>
</comment>
<evidence type="ECO:0000313" key="2">
    <source>
        <dbReference type="Proteomes" id="UP000738349"/>
    </source>
</evidence>
<organism evidence="1 2">
    <name type="scientific">Dactylonectria macrodidyma</name>
    <dbReference type="NCBI Taxonomy" id="307937"/>
    <lineage>
        <taxon>Eukaryota</taxon>
        <taxon>Fungi</taxon>
        <taxon>Dikarya</taxon>
        <taxon>Ascomycota</taxon>
        <taxon>Pezizomycotina</taxon>
        <taxon>Sordariomycetes</taxon>
        <taxon>Hypocreomycetidae</taxon>
        <taxon>Hypocreales</taxon>
        <taxon>Nectriaceae</taxon>
        <taxon>Dactylonectria</taxon>
    </lineage>
</organism>
<gene>
    <name evidence="1" type="ORF">EDB81DRAFT_47237</name>
</gene>
<evidence type="ECO:0000313" key="1">
    <source>
        <dbReference type="EMBL" id="KAH7176679.1"/>
    </source>
</evidence>
<dbReference type="EMBL" id="JAGMUV010000001">
    <property type="protein sequence ID" value="KAH7176679.1"/>
    <property type="molecule type" value="Genomic_DNA"/>
</dbReference>
<dbReference type="AlphaFoldDB" id="A0A9P9FST5"/>